<dbReference type="InterPro" id="IPR008920">
    <property type="entry name" value="TF_FadR/GntR_C"/>
</dbReference>
<name>S5XNC4_PARAH</name>
<evidence type="ECO:0000256" key="2">
    <source>
        <dbReference type="ARBA" id="ARBA00023125"/>
    </source>
</evidence>
<keyword evidence="6" id="KW-1185">Reference proteome</keyword>
<accession>S5XNC4</accession>
<keyword evidence="3" id="KW-0804">Transcription</keyword>
<dbReference type="Pfam" id="PF07729">
    <property type="entry name" value="FCD"/>
    <property type="match status" value="1"/>
</dbReference>
<evidence type="ECO:0000256" key="3">
    <source>
        <dbReference type="ARBA" id="ARBA00023163"/>
    </source>
</evidence>
<dbReference type="PANTHER" id="PTHR43537">
    <property type="entry name" value="TRANSCRIPTIONAL REGULATOR, GNTR FAMILY"/>
    <property type="match status" value="1"/>
</dbReference>
<evidence type="ECO:0000313" key="6">
    <source>
        <dbReference type="Proteomes" id="UP000015480"/>
    </source>
</evidence>
<dbReference type="PATRIC" id="fig|1367847.3.peg.1700"/>
<reference evidence="5 6" key="1">
    <citation type="journal article" date="2014" name="BMC Genomics">
        <title>Architecture and functions of a multipartite genome of the methylotrophic bacterium Paracoccus aminophilus JCM 7686, containing primary and secondary chromids.</title>
        <authorList>
            <person name="Dziewit L."/>
            <person name="Czarnecki J."/>
            <person name="Wibberg D."/>
            <person name="Radlinska M."/>
            <person name="Mrozek P."/>
            <person name="Szymczak M."/>
            <person name="Schluter A."/>
            <person name="Puhler A."/>
            <person name="Bartosik D."/>
        </authorList>
    </citation>
    <scope>NUCLEOTIDE SEQUENCE [LARGE SCALE GENOMIC DNA]</scope>
    <source>
        <strain evidence="5">JCM 7686</strain>
    </source>
</reference>
<sequence length="248" mass="27910">MTTIDRNQGLARQIADSLQDDILQNRLSVSERLPSEADLAERFKVSQPTVREAMKILAAKKLIRSKRGPKGGVFVNTPSLDMAAQTLHETTNWLVSLGVIELADIVETRRKLGRMAIEIACEAATREDYKRIEDALLELDHTNISDEDFCRLEVAFHQAVAEASSNAVLRLMMVVVNQSLIPAANMISFQFRERDKVIAYQRQIFSALLSRKTEEAVSAFDALIDYQSGVYDLALQRREERQSAEAAR</sequence>
<dbReference type="Gene3D" id="1.20.120.530">
    <property type="entry name" value="GntR ligand-binding domain-like"/>
    <property type="match status" value="1"/>
</dbReference>
<dbReference type="KEGG" id="pami:JCM7686_1718"/>
<dbReference type="InterPro" id="IPR011711">
    <property type="entry name" value="GntR_C"/>
</dbReference>
<dbReference type="Proteomes" id="UP000015480">
    <property type="component" value="Chromosome"/>
</dbReference>
<dbReference type="OrthoDB" id="9028214at2"/>
<dbReference type="EMBL" id="CP006650">
    <property type="protein sequence ID" value="AGT08819.1"/>
    <property type="molecule type" value="Genomic_DNA"/>
</dbReference>
<evidence type="ECO:0000256" key="1">
    <source>
        <dbReference type="ARBA" id="ARBA00023015"/>
    </source>
</evidence>
<dbReference type="HOGENOM" id="CLU_017584_9_0_5"/>
<dbReference type="CDD" id="cd07377">
    <property type="entry name" value="WHTH_GntR"/>
    <property type="match status" value="1"/>
</dbReference>
<dbReference type="InterPro" id="IPR036390">
    <property type="entry name" value="WH_DNA-bd_sf"/>
</dbReference>
<keyword evidence="2" id="KW-0238">DNA-binding</keyword>
<dbReference type="GO" id="GO:0003677">
    <property type="term" value="F:DNA binding"/>
    <property type="evidence" value="ECO:0007669"/>
    <property type="project" value="UniProtKB-KW"/>
</dbReference>
<dbReference type="PANTHER" id="PTHR43537:SF5">
    <property type="entry name" value="UXU OPERON TRANSCRIPTIONAL REGULATOR"/>
    <property type="match status" value="1"/>
</dbReference>
<dbReference type="InterPro" id="IPR036388">
    <property type="entry name" value="WH-like_DNA-bd_sf"/>
</dbReference>
<evidence type="ECO:0000259" key="4">
    <source>
        <dbReference type="PROSITE" id="PS50949"/>
    </source>
</evidence>
<dbReference type="AlphaFoldDB" id="S5XNC4"/>
<dbReference type="SMART" id="SM00895">
    <property type="entry name" value="FCD"/>
    <property type="match status" value="1"/>
</dbReference>
<keyword evidence="1" id="KW-0805">Transcription regulation</keyword>
<dbReference type="PRINTS" id="PR00035">
    <property type="entry name" value="HTHGNTR"/>
</dbReference>
<dbReference type="InterPro" id="IPR000524">
    <property type="entry name" value="Tscrpt_reg_HTH_GntR"/>
</dbReference>
<organism evidence="5 6">
    <name type="scientific">Paracoccus aminophilus JCM 7686</name>
    <dbReference type="NCBI Taxonomy" id="1367847"/>
    <lineage>
        <taxon>Bacteria</taxon>
        <taxon>Pseudomonadati</taxon>
        <taxon>Pseudomonadota</taxon>
        <taxon>Alphaproteobacteria</taxon>
        <taxon>Rhodobacterales</taxon>
        <taxon>Paracoccaceae</taxon>
        <taxon>Paracoccus</taxon>
    </lineage>
</organism>
<dbReference type="GO" id="GO:0003700">
    <property type="term" value="F:DNA-binding transcription factor activity"/>
    <property type="evidence" value="ECO:0007669"/>
    <property type="project" value="InterPro"/>
</dbReference>
<dbReference type="PROSITE" id="PS50949">
    <property type="entry name" value="HTH_GNTR"/>
    <property type="match status" value="1"/>
</dbReference>
<protein>
    <submittedName>
        <fullName evidence="5">Transcriptional regulator, GntR family</fullName>
    </submittedName>
</protein>
<dbReference type="SUPFAM" id="SSF46785">
    <property type="entry name" value="Winged helix' DNA-binding domain"/>
    <property type="match status" value="1"/>
</dbReference>
<gene>
    <name evidence="5" type="ORF">JCM7686_1718</name>
</gene>
<dbReference type="Gene3D" id="1.10.10.10">
    <property type="entry name" value="Winged helix-like DNA-binding domain superfamily/Winged helix DNA-binding domain"/>
    <property type="match status" value="1"/>
</dbReference>
<dbReference type="eggNOG" id="COG2186">
    <property type="taxonomic scope" value="Bacteria"/>
</dbReference>
<dbReference type="SMART" id="SM00345">
    <property type="entry name" value="HTH_GNTR"/>
    <property type="match status" value="1"/>
</dbReference>
<dbReference type="SUPFAM" id="SSF48008">
    <property type="entry name" value="GntR ligand-binding domain-like"/>
    <property type="match status" value="1"/>
</dbReference>
<dbReference type="Pfam" id="PF00392">
    <property type="entry name" value="GntR"/>
    <property type="match status" value="1"/>
</dbReference>
<feature type="domain" description="HTH gntR-type" evidence="4">
    <location>
        <begin position="8"/>
        <end position="78"/>
    </location>
</feature>
<evidence type="ECO:0000313" key="5">
    <source>
        <dbReference type="EMBL" id="AGT08819.1"/>
    </source>
</evidence>
<proteinExistence type="predicted"/>
<dbReference type="STRING" id="1367847.JCM7686_1718"/>